<reference evidence="2 3" key="1">
    <citation type="submission" date="2019-03" db="EMBL/GenBank/DDBJ databases">
        <authorList>
            <consortium name="Pathogen Informatics"/>
        </authorList>
    </citation>
    <scope>NUCLEOTIDE SEQUENCE [LARGE SCALE GENOMIC DNA]</scope>
    <source>
        <strain evidence="2 3">NCTC12993</strain>
    </source>
</reference>
<organism evidence="2 3">
    <name type="scientific">Kluyvera cryocrescens</name>
    <name type="common">Kluyvera citrophila</name>
    <dbReference type="NCBI Taxonomy" id="580"/>
    <lineage>
        <taxon>Bacteria</taxon>
        <taxon>Pseudomonadati</taxon>
        <taxon>Pseudomonadota</taxon>
        <taxon>Gammaproteobacteria</taxon>
        <taxon>Enterobacterales</taxon>
        <taxon>Enterobacteriaceae</taxon>
        <taxon>Kluyvera</taxon>
    </lineage>
</organism>
<feature type="region of interest" description="Disordered" evidence="1">
    <location>
        <begin position="47"/>
        <end position="69"/>
    </location>
</feature>
<name>A0A485BB70_KLUCR</name>
<evidence type="ECO:0000313" key="2">
    <source>
        <dbReference type="EMBL" id="VFS70414.1"/>
    </source>
</evidence>
<gene>
    <name evidence="2" type="ORF">NCTC12993_04374</name>
</gene>
<protein>
    <submittedName>
        <fullName evidence="2">Uncharacterized protein</fullName>
    </submittedName>
</protein>
<sequence>MKEWGLAPTRGRTRTPTYHAGIADHELIVLSYPQAIDAAQYQRFNDGVTSGGDGAVADKKCPHQRGNAR</sequence>
<proteinExistence type="predicted"/>
<evidence type="ECO:0000256" key="1">
    <source>
        <dbReference type="SAM" id="MobiDB-lite"/>
    </source>
</evidence>
<accession>A0A485BB70</accession>
<dbReference type="Proteomes" id="UP000401081">
    <property type="component" value="Unassembled WGS sequence"/>
</dbReference>
<evidence type="ECO:0000313" key="3">
    <source>
        <dbReference type="Proteomes" id="UP000401081"/>
    </source>
</evidence>
<dbReference type="EMBL" id="CAADJD010000021">
    <property type="protein sequence ID" value="VFS70414.1"/>
    <property type="molecule type" value="Genomic_DNA"/>
</dbReference>
<keyword evidence="3" id="KW-1185">Reference proteome</keyword>
<dbReference type="AlphaFoldDB" id="A0A485BB70"/>